<dbReference type="SUPFAM" id="SSF48498">
    <property type="entry name" value="Tetracyclin repressor-like, C-terminal domain"/>
    <property type="match status" value="1"/>
</dbReference>
<dbReference type="InterPro" id="IPR001647">
    <property type="entry name" value="HTH_TetR"/>
</dbReference>
<dbReference type="InterPro" id="IPR009057">
    <property type="entry name" value="Homeodomain-like_sf"/>
</dbReference>
<dbReference type="InterPro" id="IPR041490">
    <property type="entry name" value="KstR2_TetR_C"/>
</dbReference>
<dbReference type="PROSITE" id="PS50977">
    <property type="entry name" value="HTH_TETR_2"/>
    <property type="match status" value="1"/>
</dbReference>
<dbReference type="PRINTS" id="PR00455">
    <property type="entry name" value="HTHTETR"/>
</dbReference>
<reference evidence="7" key="1">
    <citation type="submission" date="2023-03" db="EMBL/GenBank/DDBJ databases">
        <title>Actinoallomurus iriomotensis NBRC 103681.</title>
        <authorList>
            <person name="Ichikawa N."/>
            <person name="Sato H."/>
            <person name="Tonouchi N."/>
        </authorList>
    </citation>
    <scope>NUCLEOTIDE SEQUENCE</scope>
    <source>
        <strain evidence="7">NBRC 103681</strain>
    </source>
</reference>
<protein>
    <submittedName>
        <fullName evidence="7">TetR family transcriptional regulator</fullName>
    </submittedName>
</protein>
<keyword evidence="4" id="KW-0804">Transcription</keyword>
<dbReference type="PROSITE" id="PS01081">
    <property type="entry name" value="HTH_TETR_1"/>
    <property type="match status" value="1"/>
</dbReference>
<evidence type="ECO:0000256" key="5">
    <source>
        <dbReference type="PROSITE-ProRule" id="PRU00335"/>
    </source>
</evidence>
<keyword evidence="3 5" id="KW-0238">DNA-binding</keyword>
<name>A0A9W6R9K2_9ACTN</name>
<dbReference type="PANTHER" id="PTHR30055:SF175">
    <property type="entry name" value="HTH-TYPE TRANSCRIPTIONAL REPRESSOR KSTR2"/>
    <property type="match status" value="1"/>
</dbReference>
<organism evidence="7 8">
    <name type="scientific">Actinoallomurus iriomotensis</name>
    <dbReference type="NCBI Taxonomy" id="478107"/>
    <lineage>
        <taxon>Bacteria</taxon>
        <taxon>Bacillati</taxon>
        <taxon>Actinomycetota</taxon>
        <taxon>Actinomycetes</taxon>
        <taxon>Streptosporangiales</taxon>
        <taxon>Thermomonosporaceae</taxon>
        <taxon>Actinoallomurus</taxon>
    </lineage>
</organism>
<dbReference type="Gene3D" id="1.10.10.60">
    <property type="entry name" value="Homeodomain-like"/>
    <property type="match status" value="1"/>
</dbReference>
<dbReference type="Pfam" id="PF00440">
    <property type="entry name" value="TetR_N"/>
    <property type="match status" value="1"/>
</dbReference>
<evidence type="ECO:0000256" key="1">
    <source>
        <dbReference type="ARBA" id="ARBA00022491"/>
    </source>
</evidence>
<proteinExistence type="predicted"/>
<feature type="domain" description="HTH tetR-type" evidence="6">
    <location>
        <begin position="13"/>
        <end position="73"/>
    </location>
</feature>
<feature type="DNA-binding region" description="H-T-H motif" evidence="5">
    <location>
        <begin position="36"/>
        <end position="55"/>
    </location>
</feature>
<dbReference type="GO" id="GO:0003700">
    <property type="term" value="F:DNA-binding transcription factor activity"/>
    <property type="evidence" value="ECO:0007669"/>
    <property type="project" value="TreeGrafter"/>
</dbReference>
<keyword evidence="1" id="KW-0678">Repressor</keyword>
<accession>A0A9W6R9K2</accession>
<dbReference type="RefSeq" id="WP_285616687.1">
    <property type="nucleotide sequence ID" value="NZ_BSTJ01000001.1"/>
</dbReference>
<evidence type="ECO:0000259" key="6">
    <source>
        <dbReference type="PROSITE" id="PS50977"/>
    </source>
</evidence>
<evidence type="ECO:0000256" key="2">
    <source>
        <dbReference type="ARBA" id="ARBA00023015"/>
    </source>
</evidence>
<dbReference type="Gene3D" id="1.10.357.10">
    <property type="entry name" value="Tetracycline Repressor, domain 2"/>
    <property type="match status" value="1"/>
</dbReference>
<dbReference type="SUPFAM" id="SSF46689">
    <property type="entry name" value="Homeodomain-like"/>
    <property type="match status" value="1"/>
</dbReference>
<dbReference type="PANTHER" id="PTHR30055">
    <property type="entry name" value="HTH-TYPE TRANSCRIPTIONAL REGULATOR RUTR"/>
    <property type="match status" value="1"/>
</dbReference>
<dbReference type="GO" id="GO:0000976">
    <property type="term" value="F:transcription cis-regulatory region binding"/>
    <property type="evidence" value="ECO:0007669"/>
    <property type="project" value="TreeGrafter"/>
</dbReference>
<evidence type="ECO:0000313" key="7">
    <source>
        <dbReference type="EMBL" id="GLY71763.1"/>
    </source>
</evidence>
<evidence type="ECO:0000313" key="8">
    <source>
        <dbReference type="Proteomes" id="UP001165135"/>
    </source>
</evidence>
<dbReference type="InterPro" id="IPR050109">
    <property type="entry name" value="HTH-type_TetR-like_transc_reg"/>
</dbReference>
<dbReference type="InterPro" id="IPR023772">
    <property type="entry name" value="DNA-bd_HTH_TetR-type_CS"/>
</dbReference>
<evidence type="ECO:0000256" key="3">
    <source>
        <dbReference type="ARBA" id="ARBA00023125"/>
    </source>
</evidence>
<dbReference type="Proteomes" id="UP001165135">
    <property type="component" value="Unassembled WGS sequence"/>
</dbReference>
<evidence type="ECO:0000256" key="4">
    <source>
        <dbReference type="ARBA" id="ARBA00023163"/>
    </source>
</evidence>
<comment type="caution">
    <text evidence="7">The sequence shown here is derived from an EMBL/GenBank/DDBJ whole genome shotgun (WGS) entry which is preliminary data.</text>
</comment>
<sequence length="214" mass="23923">MAQGTAEVPGRARPLPERLLEAATRLFAGNGYENTSVQEIVAAAGVTKGAMYHYFAAKDDLLYEIYHRLLALQTERLERIAGGPGTPEERLRDAVLDVIETSCAHLDELTVFFRSMHLLPEDKRRAVRAERRRYHERFRALVEEGRRDGTFRTDASADLAVNFLFGAVHQISTWWHPDGALGPRDVGRHYVALFLDGLRRAGDTGVWPPSGAAL</sequence>
<gene>
    <name evidence="7" type="ORF">Airi01_000300</name>
</gene>
<keyword evidence="2" id="KW-0805">Transcription regulation</keyword>
<dbReference type="AlphaFoldDB" id="A0A9W6R9K2"/>
<dbReference type="InterPro" id="IPR036271">
    <property type="entry name" value="Tet_transcr_reg_TetR-rel_C_sf"/>
</dbReference>
<dbReference type="Pfam" id="PF17932">
    <property type="entry name" value="TetR_C_24"/>
    <property type="match status" value="1"/>
</dbReference>
<dbReference type="EMBL" id="BSTJ01000001">
    <property type="protein sequence ID" value="GLY71763.1"/>
    <property type="molecule type" value="Genomic_DNA"/>
</dbReference>